<reference evidence="4" key="1">
    <citation type="submission" date="2025-08" db="UniProtKB">
        <authorList>
            <consortium name="RefSeq"/>
        </authorList>
    </citation>
    <scope>IDENTIFICATION</scope>
</reference>
<feature type="region of interest" description="Disordered" evidence="1">
    <location>
        <begin position="92"/>
        <end position="116"/>
    </location>
</feature>
<accession>A0A6I9QBZ9</accession>
<dbReference type="AlphaFoldDB" id="A0A6I9QBZ9"/>
<dbReference type="InterPro" id="IPR050253">
    <property type="entry name" value="Seed_Storage-Functional"/>
</dbReference>
<dbReference type="RefSeq" id="XP_010906851.1">
    <property type="nucleotide sequence ID" value="XM_010908549.1"/>
</dbReference>
<dbReference type="OrthoDB" id="1912756at2759"/>
<keyword evidence="3" id="KW-1185">Reference proteome</keyword>
<evidence type="ECO:0000313" key="3">
    <source>
        <dbReference type="Proteomes" id="UP000504607"/>
    </source>
</evidence>
<dbReference type="Pfam" id="PF00190">
    <property type="entry name" value="Cupin_1"/>
    <property type="match status" value="1"/>
</dbReference>
<organism evidence="3 4">
    <name type="scientific">Elaeis guineensis var. tenera</name>
    <name type="common">Oil palm</name>
    <dbReference type="NCBI Taxonomy" id="51953"/>
    <lineage>
        <taxon>Eukaryota</taxon>
        <taxon>Viridiplantae</taxon>
        <taxon>Streptophyta</taxon>
        <taxon>Embryophyta</taxon>
        <taxon>Tracheophyta</taxon>
        <taxon>Spermatophyta</taxon>
        <taxon>Magnoliopsida</taxon>
        <taxon>Liliopsida</taxon>
        <taxon>Arecaceae</taxon>
        <taxon>Arecoideae</taxon>
        <taxon>Cocoseae</taxon>
        <taxon>Elaeidinae</taxon>
        <taxon>Elaeis</taxon>
    </lineage>
</organism>
<dbReference type="KEGG" id="egu:105033659"/>
<protein>
    <submittedName>
        <fullName evidence="4">63 kDa globulin-like protein</fullName>
    </submittedName>
</protein>
<dbReference type="InParanoid" id="A0A6I9QBZ9"/>
<feature type="domain" description="Cupin type-1" evidence="2">
    <location>
        <begin position="19"/>
        <end position="191"/>
    </location>
</feature>
<dbReference type="InterPro" id="IPR006045">
    <property type="entry name" value="Cupin_1"/>
</dbReference>
<gene>
    <name evidence="4" type="primary">LOC105033659</name>
</gene>
<evidence type="ECO:0000256" key="1">
    <source>
        <dbReference type="SAM" id="MobiDB-lite"/>
    </source>
</evidence>
<dbReference type="SUPFAM" id="SSF51182">
    <property type="entry name" value="RmlC-like cupins"/>
    <property type="match status" value="1"/>
</dbReference>
<name>A0A6I9QBZ9_ELAGV</name>
<dbReference type="Gene3D" id="2.60.120.10">
    <property type="entry name" value="Jelly Rolls"/>
    <property type="match status" value="1"/>
</dbReference>
<dbReference type="InterPro" id="IPR014710">
    <property type="entry name" value="RmlC-like_jellyroll"/>
</dbReference>
<dbReference type="PANTHER" id="PTHR31189:SF79">
    <property type="entry name" value="63 KDA GLOBULIN-LIKE PROTEIN"/>
    <property type="match status" value="1"/>
</dbReference>
<dbReference type="CDD" id="cd02245">
    <property type="entry name" value="cupin_7S_vicilin-like_C"/>
    <property type="match status" value="1"/>
</dbReference>
<dbReference type="GeneID" id="105033659"/>
<proteinExistence type="predicted"/>
<evidence type="ECO:0000259" key="2">
    <source>
        <dbReference type="SMART" id="SM00835"/>
    </source>
</evidence>
<dbReference type="PANTHER" id="PTHR31189">
    <property type="entry name" value="OS03G0336100 PROTEIN-RELATED"/>
    <property type="match status" value="1"/>
</dbReference>
<evidence type="ECO:0000313" key="4">
    <source>
        <dbReference type="RefSeq" id="XP_010906851.1"/>
    </source>
</evidence>
<dbReference type="Proteomes" id="UP000504607">
    <property type="component" value="Unplaced"/>
</dbReference>
<dbReference type="InterPro" id="IPR011051">
    <property type="entry name" value="RmlC_Cupin_sf"/>
</dbReference>
<feature type="compositionally biased region" description="Basic and acidic residues" evidence="1">
    <location>
        <begin position="94"/>
        <end position="116"/>
    </location>
</feature>
<sequence length="229" mass="25601">MSRQAGSEGRPLGESKRSFNLFNERPFYFNRHGDLREADFNDYPELKDLNIQVSFANISKGSMIAPNYNTEATKIAVVVGGSGHVQIVCPHLSRQQEKGRGQEQEEQRGQKEGRHYQRVESEVSCCTTFVVPAGHPSVAVASRNGNLEVLCFEINAKNNHGTWLAGRNNVLKQMDSVTKELAFDQPAREVHEVLNSPREEVFMAGPEERGRESGRGEGRDGLLKSILEF</sequence>
<dbReference type="SMART" id="SM00835">
    <property type="entry name" value="Cupin_1"/>
    <property type="match status" value="1"/>
</dbReference>